<feature type="transmembrane region" description="Helical" evidence="1">
    <location>
        <begin position="437"/>
        <end position="457"/>
    </location>
</feature>
<comment type="caution">
    <text evidence="2">The sequence shown here is derived from an EMBL/GenBank/DDBJ whole genome shotgun (WGS) entry which is preliminary data.</text>
</comment>
<protein>
    <recommendedName>
        <fullName evidence="4">DUF4350 domain-containing protein</fullName>
    </recommendedName>
</protein>
<dbReference type="RefSeq" id="WP_149497484.1">
    <property type="nucleotide sequence ID" value="NZ_JASZZN010000006.1"/>
</dbReference>
<keyword evidence="3" id="KW-1185">Reference proteome</keyword>
<dbReference type="Proteomes" id="UP001239462">
    <property type="component" value="Unassembled WGS sequence"/>
</dbReference>
<organism evidence="2 3">
    <name type="scientific">Roseiconus lacunae</name>
    <dbReference type="NCBI Taxonomy" id="2605694"/>
    <lineage>
        <taxon>Bacteria</taxon>
        <taxon>Pseudomonadati</taxon>
        <taxon>Planctomycetota</taxon>
        <taxon>Planctomycetia</taxon>
        <taxon>Pirellulales</taxon>
        <taxon>Pirellulaceae</taxon>
        <taxon>Roseiconus</taxon>
    </lineage>
</organism>
<evidence type="ECO:0000313" key="3">
    <source>
        <dbReference type="Proteomes" id="UP001239462"/>
    </source>
</evidence>
<proteinExistence type="predicted"/>
<name>A0ABT7PHU1_9BACT</name>
<dbReference type="EMBL" id="JASZZN010000006">
    <property type="protein sequence ID" value="MDM4015751.1"/>
    <property type="molecule type" value="Genomic_DNA"/>
</dbReference>
<evidence type="ECO:0008006" key="4">
    <source>
        <dbReference type="Google" id="ProtNLM"/>
    </source>
</evidence>
<keyword evidence="1" id="KW-0812">Transmembrane</keyword>
<keyword evidence="1" id="KW-0472">Membrane</keyword>
<evidence type="ECO:0000313" key="2">
    <source>
        <dbReference type="EMBL" id="MDM4015751.1"/>
    </source>
</evidence>
<keyword evidence="1" id="KW-1133">Transmembrane helix</keyword>
<feature type="transmembrane region" description="Helical" evidence="1">
    <location>
        <begin position="464"/>
        <end position="487"/>
    </location>
</feature>
<sequence>MSGGFRSKRTAVTGWLLMVISLVIGATPSQSLRAEIVVGVAPTKPQDVGFQLTVLSEQVGGDGFHPLKLRFVPLGASFTRQRNLRILLRPRTTYQTRLDYQYAVDVVVPEGVTAHQVDVNVPSYYRWEWIAIVIEEDGRRTHRRASRTSIPQPVQYWGQQQSIGVVIPLDARLQNGVWERFPDLRALSSVIGNDSIPRNKKADRLTDQDAFNFASQLDSGRLRFRIQQEASLRDDWLAYSQLDTLILPCSVLLRLERERPKILRAIQKWVAAGGQIWTYDLPADGFEAGHWLATPNDVDATNYVGDFTNAMELNSKNIEHNYVYQEYSGSFYYNETIVSANRNRGDFYKDLEDANSPMAKKLDRDELKQLVRAFPYGFGRVALIDQADPFPGSFHLWLALKQSGRSWHQRQGVNISSGSESYWRWLISTVGQPPVSIFVLLNGVFVIVMGPVLYFVLRRRGKLHWLYFLAPTLAFLVTGCLFLYAFLSDGLSNRAKVRQLTWIDARSPSVSADPDFAAGIASQADHYPAVDQLRHTYYTIADSKKGLHFPIDSMVLPVSNYEIITGYTYRTSDQESSGDYLIEQLPESRRFYGSFLSTRSQTEFLETQPSFQSLPIKIDSSGNVPTVTNQLDEPLEAIAYRDDRGGYWVAYKLSAGQTTTFERAEPNILGTVLRDRLEPDANRVPAAFRNFFSDSSRTGLEQKVAELNRRSTTKAFVAITAIDPERFALDDCVQEGCVRVIAGLLP</sequence>
<gene>
    <name evidence="2" type="ORF">QTN89_09945</name>
</gene>
<reference evidence="2 3" key="1">
    <citation type="submission" date="2023-06" db="EMBL/GenBank/DDBJ databases">
        <title>Roseiconus lacunae JC819 isolated from Gulf of Mannar region, Tamil Nadu.</title>
        <authorList>
            <person name="Pk S."/>
            <person name="Ch S."/>
            <person name="Ch V.R."/>
        </authorList>
    </citation>
    <scope>NUCLEOTIDE SEQUENCE [LARGE SCALE GENOMIC DNA]</scope>
    <source>
        <strain evidence="2 3">JC819</strain>
    </source>
</reference>
<accession>A0ABT7PHU1</accession>
<evidence type="ECO:0000256" key="1">
    <source>
        <dbReference type="SAM" id="Phobius"/>
    </source>
</evidence>